<keyword evidence="6 8" id="KW-0863">Zinc-finger</keyword>
<dbReference type="SUPFAM" id="SSF50729">
    <property type="entry name" value="PH domain-like"/>
    <property type="match status" value="1"/>
</dbReference>
<dbReference type="InterPro" id="IPR017455">
    <property type="entry name" value="Znf_FYVE-rel"/>
</dbReference>
<evidence type="ECO:0000259" key="10">
    <source>
        <dbReference type="PROSITE" id="PS50178"/>
    </source>
</evidence>
<dbReference type="InterPro" id="IPR011993">
    <property type="entry name" value="PH-like_dom_sf"/>
</dbReference>
<dbReference type="InterPro" id="IPR013083">
    <property type="entry name" value="Znf_RING/FYVE/PHD"/>
</dbReference>
<evidence type="ECO:0000313" key="12">
    <source>
        <dbReference type="Proteomes" id="UP000621168"/>
    </source>
</evidence>
<feature type="non-terminal residue" evidence="11">
    <location>
        <position position="205"/>
    </location>
</feature>
<dbReference type="Gene3D" id="3.30.40.10">
    <property type="entry name" value="Zinc/RING finger domain, C3HC4 (zinc finger)"/>
    <property type="match status" value="1"/>
</dbReference>
<keyword evidence="4" id="KW-0344">Guanine-nucleotide releasing factor</keyword>
<name>A0A851M4T6_CORCR</name>
<dbReference type="SMART" id="SM00064">
    <property type="entry name" value="FYVE"/>
    <property type="match status" value="1"/>
</dbReference>
<dbReference type="GO" id="GO:0046847">
    <property type="term" value="P:filopodium assembly"/>
    <property type="evidence" value="ECO:0007669"/>
    <property type="project" value="TreeGrafter"/>
</dbReference>
<dbReference type="Pfam" id="PF00169">
    <property type="entry name" value="PH"/>
    <property type="match status" value="1"/>
</dbReference>
<dbReference type="EMBL" id="WBMX01018684">
    <property type="protein sequence ID" value="NXC22610.1"/>
    <property type="molecule type" value="Genomic_DNA"/>
</dbReference>
<evidence type="ECO:0000256" key="3">
    <source>
        <dbReference type="ARBA" id="ARBA00022553"/>
    </source>
</evidence>
<evidence type="ECO:0000256" key="4">
    <source>
        <dbReference type="ARBA" id="ARBA00022658"/>
    </source>
</evidence>
<evidence type="ECO:0000256" key="1">
    <source>
        <dbReference type="ARBA" id="ARBA00004496"/>
    </source>
</evidence>
<dbReference type="InterPro" id="IPR035941">
    <property type="entry name" value="FGD1-4_PH2"/>
</dbReference>
<dbReference type="Proteomes" id="UP000621168">
    <property type="component" value="Unassembled WGS sequence"/>
</dbReference>
<keyword evidence="7" id="KW-0862">Zinc</keyword>
<dbReference type="InterPro" id="IPR013087">
    <property type="entry name" value="Znf_C2H2_type"/>
</dbReference>
<dbReference type="PROSITE" id="PS50003">
    <property type="entry name" value="PH_DOMAIN"/>
    <property type="match status" value="1"/>
</dbReference>
<feature type="domain" description="FYVE-type" evidence="10">
    <location>
        <begin position="12"/>
        <end position="41"/>
    </location>
</feature>
<dbReference type="PROSITE" id="PS00028">
    <property type="entry name" value="ZINC_FINGER_C2H2_1"/>
    <property type="match status" value="1"/>
</dbReference>
<feature type="domain" description="PH" evidence="9">
    <location>
        <begin position="95"/>
        <end position="192"/>
    </location>
</feature>
<dbReference type="CDD" id="cd13236">
    <property type="entry name" value="PH2_FGD1-4"/>
    <property type="match status" value="1"/>
</dbReference>
<evidence type="ECO:0000256" key="6">
    <source>
        <dbReference type="ARBA" id="ARBA00022771"/>
    </source>
</evidence>
<dbReference type="InterPro" id="IPR051092">
    <property type="entry name" value="FYVE_RhoGEF_PH"/>
</dbReference>
<gene>
    <name evidence="11" type="primary">Fgd4</name>
    <name evidence="11" type="ORF">CORCRI_R07482</name>
</gene>
<dbReference type="InterPro" id="IPR011011">
    <property type="entry name" value="Znf_FYVE_PHD"/>
</dbReference>
<evidence type="ECO:0000313" key="11">
    <source>
        <dbReference type="EMBL" id="NXC22610.1"/>
    </source>
</evidence>
<protein>
    <submittedName>
        <fullName evidence="11">FGD4 protein</fullName>
    </submittedName>
</protein>
<evidence type="ECO:0000256" key="2">
    <source>
        <dbReference type="ARBA" id="ARBA00022490"/>
    </source>
</evidence>
<organism evidence="11 12">
    <name type="scientific">Corythaeola cristata</name>
    <name type="common">Great blue turaco</name>
    <dbReference type="NCBI Taxonomy" id="103954"/>
    <lineage>
        <taxon>Eukaryota</taxon>
        <taxon>Metazoa</taxon>
        <taxon>Chordata</taxon>
        <taxon>Craniata</taxon>
        <taxon>Vertebrata</taxon>
        <taxon>Euteleostomi</taxon>
        <taxon>Archelosauria</taxon>
        <taxon>Archosauria</taxon>
        <taxon>Dinosauria</taxon>
        <taxon>Saurischia</taxon>
        <taxon>Theropoda</taxon>
        <taxon>Coelurosauria</taxon>
        <taxon>Aves</taxon>
        <taxon>Neognathae</taxon>
        <taxon>Neoaves</taxon>
        <taxon>Otidimorphae</taxon>
        <taxon>Musophagiformes</taxon>
        <taxon>Musophagidae</taxon>
        <taxon>Corythaeola</taxon>
    </lineage>
</organism>
<keyword evidence="5" id="KW-0479">Metal-binding</keyword>
<dbReference type="SMART" id="SM00233">
    <property type="entry name" value="PH"/>
    <property type="match status" value="1"/>
</dbReference>
<dbReference type="Pfam" id="PF01363">
    <property type="entry name" value="FYVE"/>
    <property type="match status" value="1"/>
</dbReference>
<dbReference type="InterPro" id="IPR000306">
    <property type="entry name" value="Znf_FYVE"/>
</dbReference>
<evidence type="ECO:0000256" key="7">
    <source>
        <dbReference type="ARBA" id="ARBA00022833"/>
    </source>
</evidence>
<comment type="subcellular location">
    <subcellularLocation>
        <location evidence="1">Cytoplasm</location>
    </subcellularLocation>
</comment>
<evidence type="ECO:0000256" key="5">
    <source>
        <dbReference type="ARBA" id="ARBA00022723"/>
    </source>
</evidence>
<sequence length="205" mass="23230">ELGKRAPRWIRDNEVTMCMKCKEPFNALTRRRHHCRACGHVSAKPQLLQLVSRLGDGSKHLLDFWWLLVMVQVVAALWLKGEAAYSIESAEVSGNSVICSFLQYMEKSKPWQKAWCVIPKQEALVLYMYGAPQDVKALATIPLLGYAVDDTPRSADLPHSFKLTQSKSVHSFAADNEELKQKWLKVIHLAVKGETPECQNELQVN</sequence>
<dbReference type="GO" id="GO:0005737">
    <property type="term" value="C:cytoplasm"/>
    <property type="evidence" value="ECO:0007669"/>
    <property type="project" value="UniProtKB-SubCell"/>
</dbReference>
<dbReference type="FunFam" id="2.30.29.30:FF:000102">
    <property type="entry name" value="FYVE, RhoGEF and PH domain-containing protein 4"/>
    <property type="match status" value="1"/>
</dbReference>
<feature type="non-terminal residue" evidence="11">
    <location>
        <position position="1"/>
    </location>
</feature>
<evidence type="ECO:0000259" key="9">
    <source>
        <dbReference type="PROSITE" id="PS50003"/>
    </source>
</evidence>
<proteinExistence type="predicted"/>
<evidence type="ECO:0000256" key="8">
    <source>
        <dbReference type="PROSITE-ProRule" id="PRU00091"/>
    </source>
</evidence>
<dbReference type="GO" id="GO:0007010">
    <property type="term" value="P:cytoskeleton organization"/>
    <property type="evidence" value="ECO:0007669"/>
    <property type="project" value="TreeGrafter"/>
</dbReference>
<dbReference type="PANTHER" id="PTHR12673:SF98">
    <property type="entry name" value="FYVE, RHOGEF AND PH DOMAIN-CONTAINING PROTEIN 4"/>
    <property type="match status" value="1"/>
</dbReference>
<keyword evidence="2" id="KW-0963">Cytoplasm</keyword>
<dbReference type="PROSITE" id="PS50178">
    <property type="entry name" value="ZF_FYVE"/>
    <property type="match status" value="1"/>
</dbReference>
<dbReference type="SUPFAM" id="SSF57903">
    <property type="entry name" value="FYVE/PHD zinc finger"/>
    <property type="match status" value="1"/>
</dbReference>
<dbReference type="AlphaFoldDB" id="A0A851M4T6"/>
<reference evidence="11" key="1">
    <citation type="submission" date="2019-09" db="EMBL/GenBank/DDBJ databases">
        <title>Bird 10,000 Genomes (B10K) Project - Family phase.</title>
        <authorList>
            <person name="Zhang G."/>
        </authorList>
    </citation>
    <scope>NUCLEOTIDE SEQUENCE</scope>
    <source>
        <strain evidence="11">B10K-CU-031-40</strain>
    </source>
</reference>
<keyword evidence="3" id="KW-0597">Phosphoprotein</keyword>
<comment type="caution">
    <text evidence="11">The sequence shown here is derived from an EMBL/GenBank/DDBJ whole genome shotgun (WGS) entry which is preliminary data.</text>
</comment>
<dbReference type="Gene3D" id="2.30.29.30">
    <property type="entry name" value="Pleckstrin-homology domain (PH domain)/Phosphotyrosine-binding domain (PTB)"/>
    <property type="match status" value="1"/>
</dbReference>
<dbReference type="OrthoDB" id="660555at2759"/>
<dbReference type="PANTHER" id="PTHR12673">
    <property type="entry name" value="FACIOGENITAL DYSPLASIA PROTEIN"/>
    <property type="match status" value="1"/>
</dbReference>
<dbReference type="InterPro" id="IPR001849">
    <property type="entry name" value="PH_domain"/>
</dbReference>
<keyword evidence="12" id="KW-1185">Reference proteome</keyword>
<accession>A0A851M4T6</accession>
<dbReference type="GO" id="GO:0008270">
    <property type="term" value="F:zinc ion binding"/>
    <property type="evidence" value="ECO:0007669"/>
    <property type="project" value="UniProtKB-KW"/>
</dbReference>
<dbReference type="GO" id="GO:0005085">
    <property type="term" value="F:guanyl-nucleotide exchange factor activity"/>
    <property type="evidence" value="ECO:0007669"/>
    <property type="project" value="UniProtKB-KW"/>
</dbReference>